<dbReference type="EMBL" id="RCTF01000005">
    <property type="protein sequence ID" value="RLP79570.1"/>
    <property type="molecule type" value="Genomic_DNA"/>
</dbReference>
<name>A0A3L7AIM6_9HYPH</name>
<dbReference type="InterPro" id="IPR036869">
    <property type="entry name" value="J_dom_sf"/>
</dbReference>
<evidence type="ECO:0000313" key="4">
    <source>
        <dbReference type="EMBL" id="RLP79570.1"/>
    </source>
</evidence>
<gene>
    <name evidence="4" type="ORF">D9R14_07860</name>
</gene>
<feature type="compositionally biased region" description="Basic and acidic residues" evidence="2">
    <location>
        <begin position="30"/>
        <end position="46"/>
    </location>
</feature>
<keyword evidence="1" id="KW-0143">Chaperone</keyword>
<protein>
    <submittedName>
        <fullName evidence="4">J domain-containing protein</fullName>
    </submittedName>
</protein>
<comment type="caution">
    <text evidence="4">The sequence shown here is derived from an EMBL/GenBank/DDBJ whole genome shotgun (WGS) entry which is preliminary data.</text>
</comment>
<dbReference type="PROSITE" id="PS50076">
    <property type="entry name" value="DNAJ_2"/>
    <property type="match status" value="1"/>
</dbReference>
<dbReference type="Proteomes" id="UP000269692">
    <property type="component" value="Unassembled WGS sequence"/>
</dbReference>
<dbReference type="Pfam" id="PF00226">
    <property type="entry name" value="DnaJ"/>
    <property type="match status" value="1"/>
</dbReference>
<dbReference type="Gene3D" id="2.60.260.20">
    <property type="entry name" value="Urease metallochaperone UreE, N-terminal domain"/>
    <property type="match status" value="2"/>
</dbReference>
<sequence>MRDPYDVLGVSKSADEAEIKRAYRRLAKKLHPDANKDDPKAQDKFAELNTAHEILEDKEKRGQYDRGEIDAEGKPRAPEFAGFGGGRGGPGGGPGGFSGFDGDTIFESFSFGPEGMRRAGRRGASPGGQAGGGFEDIGDIFGFGRQRRSAGGGFAPQPGADMEISLPVSFEEATEGASKRVGLPNGKQIDIKIAPGTREGHRMRLKGQGEPSPMGGPPGDAYVTIAYAPHPTFERDGDDLRQLVDVPLPDAVLGAKVRVPMLAGAVDLSVPAWTSGGRLFRLRGKGLPNATGGHGDMLVRVNVVLPKEKDAELEALMRKLKGDEG</sequence>
<evidence type="ECO:0000256" key="1">
    <source>
        <dbReference type="ARBA" id="ARBA00023186"/>
    </source>
</evidence>
<dbReference type="PROSITE" id="PS00636">
    <property type="entry name" value="DNAJ_1"/>
    <property type="match status" value="1"/>
</dbReference>
<dbReference type="OrthoDB" id="9779889at2"/>
<dbReference type="Gene3D" id="1.10.287.110">
    <property type="entry name" value="DnaJ domain"/>
    <property type="match status" value="1"/>
</dbReference>
<dbReference type="AlphaFoldDB" id="A0A3L7AIM6"/>
<dbReference type="FunFam" id="2.60.260.20:FF:000013">
    <property type="entry name" value="DnaJ subfamily B member 11"/>
    <property type="match status" value="1"/>
</dbReference>
<organism evidence="4 5">
    <name type="scientific">Xanthobacter tagetidis</name>
    <dbReference type="NCBI Taxonomy" id="60216"/>
    <lineage>
        <taxon>Bacteria</taxon>
        <taxon>Pseudomonadati</taxon>
        <taxon>Pseudomonadota</taxon>
        <taxon>Alphaproteobacteria</taxon>
        <taxon>Hyphomicrobiales</taxon>
        <taxon>Xanthobacteraceae</taxon>
        <taxon>Xanthobacter</taxon>
    </lineage>
</organism>
<dbReference type="PRINTS" id="PR00625">
    <property type="entry name" value="JDOMAIN"/>
</dbReference>
<dbReference type="InterPro" id="IPR008971">
    <property type="entry name" value="HSP40/DnaJ_pept-bd"/>
</dbReference>
<dbReference type="InterPro" id="IPR001623">
    <property type="entry name" value="DnaJ_domain"/>
</dbReference>
<evidence type="ECO:0000256" key="2">
    <source>
        <dbReference type="SAM" id="MobiDB-lite"/>
    </source>
</evidence>
<dbReference type="InterPro" id="IPR002939">
    <property type="entry name" value="DnaJ_C"/>
</dbReference>
<evidence type="ECO:0000313" key="5">
    <source>
        <dbReference type="Proteomes" id="UP000269692"/>
    </source>
</evidence>
<keyword evidence="5" id="KW-1185">Reference proteome</keyword>
<dbReference type="GO" id="GO:0051082">
    <property type="term" value="F:unfolded protein binding"/>
    <property type="evidence" value="ECO:0007669"/>
    <property type="project" value="InterPro"/>
</dbReference>
<dbReference type="InterPro" id="IPR018253">
    <property type="entry name" value="DnaJ_domain_CS"/>
</dbReference>
<dbReference type="SUPFAM" id="SSF46565">
    <property type="entry name" value="Chaperone J-domain"/>
    <property type="match status" value="1"/>
</dbReference>
<dbReference type="GO" id="GO:0042026">
    <property type="term" value="P:protein refolding"/>
    <property type="evidence" value="ECO:0007669"/>
    <property type="project" value="TreeGrafter"/>
</dbReference>
<dbReference type="CDD" id="cd10747">
    <property type="entry name" value="DnaJ_C"/>
    <property type="match status" value="1"/>
</dbReference>
<feature type="domain" description="J" evidence="3">
    <location>
        <begin position="3"/>
        <end position="68"/>
    </location>
</feature>
<dbReference type="GO" id="GO:0005737">
    <property type="term" value="C:cytoplasm"/>
    <property type="evidence" value="ECO:0007669"/>
    <property type="project" value="TreeGrafter"/>
</dbReference>
<proteinExistence type="predicted"/>
<accession>A0A3L7AIM6</accession>
<dbReference type="Pfam" id="PF01556">
    <property type="entry name" value="DnaJ_C"/>
    <property type="match status" value="1"/>
</dbReference>
<dbReference type="PANTHER" id="PTHR43096:SF52">
    <property type="entry name" value="DNAJ HOMOLOG 1, MITOCHONDRIAL-RELATED"/>
    <property type="match status" value="1"/>
</dbReference>
<dbReference type="SMART" id="SM00271">
    <property type="entry name" value="DnaJ"/>
    <property type="match status" value="1"/>
</dbReference>
<dbReference type="RefSeq" id="WP_121622780.1">
    <property type="nucleotide sequence ID" value="NZ_JACIIW010000001.1"/>
</dbReference>
<dbReference type="CDD" id="cd06257">
    <property type="entry name" value="DnaJ"/>
    <property type="match status" value="1"/>
</dbReference>
<feature type="region of interest" description="Disordered" evidence="2">
    <location>
        <begin position="29"/>
        <end position="77"/>
    </location>
</feature>
<feature type="compositionally biased region" description="Basic and acidic residues" evidence="2">
    <location>
        <begin position="53"/>
        <end position="77"/>
    </location>
</feature>
<dbReference type="PANTHER" id="PTHR43096">
    <property type="entry name" value="DNAJ HOMOLOG 1, MITOCHONDRIAL-RELATED"/>
    <property type="match status" value="1"/>
</dbReference>
<reference evidence="4 5" key="1">
    <citation type="submission" date="2018-10" db="EMBL/GenBank/DDBJ databases">
        <title>Xanthobacter tagetidis genome sequencing and assembly.</title>
        <authorList>
            <person name="Maclea K.S."/>
            <person name="Goen A.E."/>
            <person name="Fatima S.A."/>
        </authorList>
    </citation>
    <scope>NUCLEOTIDE SEQUENCE [LARGE SCALE GENOMIC DNA]</scope>
    <source>
        <strain evidence="4 5">ATCC 700314</strain>
    </source>
</reference>
<dbReference type="SUPFAM" id="SSF49493">
    <property type="entry name" value="HSP40/DnaJ peptide-binding domain"/>
    <property type="match status" value="2"/>
</dbReference>
<evidence type="ECO:0000259" key="3">
    <source>
        <dbReference type="PROSITE" id="PS50076"/>
    </source>
</evidence>